<evidence type="ECO:0000313" key="6">
    <source>
        <dbReference type="EMBL" id="KAG6507397.1"/>
    </source>
</evidence>
<proteinExistence type="inferred from homology"/>
<evidence type="ECO:0000259" key="4">
    <source>
        <dbReference type="PROSITE" id="PS51667"/>
    </source>
</evidence>
<comment type="domain">
    <text evidence="3">The QLQ domain and WRC domain may be involved in protein-protein interaction and DNA-binding, respectively.</text>
</comment>
<evidence type="ECO:0000313" key="5">
    <source>
        <dbReference type="EMBL" id="KAG6492144.1"/>
    </source>
</evidence>
<dbReference type="GO" id="GO:0005634">
    <property type="term" value="C:nucleus"/>
    <property type="evidence" value="ECO:0007669"/>
    <property type="project" value="UniProtKB-SubCell"/>
</dbReference>
<keyword evidence="1 3" id="KW-0539">Nucleus</keyword>
<dbReference type="GO" id="GO:0032502">
    <property type="term" value="P:developmental process"/>
    <property type="evidence" value="ECO:0007669"/>
    <property type="project" value="InterPro"/>
</dbReference>
<dbReference type="EMBL" id="JACMSC010000009">
    <property type="protein sequence ID" value="KAG6507397.1"/>
    <property type="molecule type" value="Genomic_DNA"/>
</dbReference>
<dbReference type="GO" id="GO:0005524">
    <property type="term" value="F:ATP binding"/>
    <property type="evidence" value="ECO:0007669"/>
    <property type="project" value="UniProtKB-UniRule"/>
</dbReference>
<comment type="caution">
    <text evidence="2">Lacks conserved residue(s) required for the propagation of feature annotation.</text>
</comment>
<comment type="similarity">
    <text evidence="3">Belongs to the GRF family.</text>
</comment>
<dbReference type="Proteomes" id="UP000734854">
    <property type="component" value="Unassembled WGS sequence"/>
</dbReference>
<accession>A0A8J5LBB2</accession>
<dbReference type="GO" id="GO:0006351">
    <property type="term" value="P:DNA-templated transcription"/>
    <property type="evidence" value="ECO:0007669"/>
    <property type="project" value="UniProtKB-UniRule"/>
</dbReference>
<dbReference type="InterPro" id="IPR031137">
    <property type="entry name" value="GRF"/>
</dbReference>
<feature type="domain" description="WRC" evidence="4">
    <location>
        <begin position="1"/>
        <end position="36"/>
    </location>
</feature>
<keyword evidence="7" id="KW-1185">Reference proteome</keyword>
<dbReference type="PANTHER" id="PTHR31602:SF63">
    <property type="entry name" value="GROWTH-REGULATING FACTOR 3"/>
    <property type="match status" value="1"/>
</dbReference>
<comment type="function">
    <text evidence="3">Transcription activator.</text>
</comment>
<dbReference type="EMBL" id="JACMSC010000013">
    <property type="protein sequence ID" value="KAG6492144.1"/>
    <property type="molecule type" value="Genomic_DNA"/>
</dbReference>
<evidence type="ECO:0000256" key="3">
    <source>
        <dbReference type="RuleBase" id="RU367127"/>
    </source>
</evidence>
<name>A0A8J5LBB2_ZINOF</name>
<comment type="caution">
    <text evidence="6">The sequence shown here is derived from an EMBL/GenBank/DDBJ whole genome shotgun (WGS) entry which is preliminary data.</text>
</comment>
<evidence type="ECO:0000313" key="7">
    <source>
        <dbReference type="Proteomes" id="UP000734854"/>
    </source>
</evidence>
<evidence type="ECO:0000256" key="2">
    <source>
        <dbReference type="PROSITE-ProRule" id="PRU01002"/>
    </source>
</evidence>
<comment type="subcellular location">
    <subcellularLocation>
        <location evidence="3">Nucleus</location>
    </subcellularLocation>
</comment>
<dbReference type="InterPro" id="IPR014977">
    <property type="entry name" value="WRC_dom"/>
</dbReference>
<dbReference type="PANTHER" id="PTHR31602">
    <property type="entry name" value="GROWTH-REGULATING FACTOR 5"/>
    <property type="match status" value="1"/>
</dbReference>
<dbReference type="PROSITE" id="PS51667">
    <property type="entry name" value="WRC"/>
    <property type="match status" value="1"/>
</dbReference>
<sequence>MDRKKWRCSREVVVGQKYCERHIHRGRNRSRKHVEAPTPSSISVLKTSLSTPSVLLAQENHLNLPRPFATPNTHSLDRSLAMSGFAASDAYKHVITISQRHAFAGFQNT</sequence>
<keyword evidence="3" id="KW-0805">Transcription regulation</keyword>
<organism evidence="6 7">
    <name type="scientific">Zingiber officinale</name>
    <name type="common">Ginger</name>
    <name type="synonym">Amomum zingiber</name>
    <dbReference type="NCBI Taxonomy" id="94328"/>
    <lineage>
        <taxon>Eukaryota</taxon>
        <taxon>Viridiplantae</taxon>
        <taxon>Streptophyta</taxon>
        <taxon>Embryophyta</taxon>
        <taxon>Tracheophyta</taxon>
        <taxon>Spermatophyta</taxon>
        <taxon>Magnoliopsida</taxon>
        <taxon>Liliopsida</taxon>
        <taxon>Zingiberales</taxon>
        <taxon>Zingiberaceae</taxon>
        <taxon>Zingiber</taxon>
    </lineage>
</organism>
<protein>
    <recommendedName>
        <fullName evidence="3">Growth-regulating factor</fullName>
    </recommendedName>
</protein>
<evidence type="ECO:0000256" key="1">
    <source>
        <dbReference type="ARBA" id="ARBA00023242"/>
    </source>
</evidence>
<dbReference type="Pfam" id="PF08879">
    <property type="entry name" value="WRC"/>
    <property type="match status" value="1"/>
</dbReference>
<gene>
    <name evidence="6" type="ORF">ZIOFF_032740</name>
    <name evidence="5" type="ORF">ZIOFF_047094</name>
</gene>
<keyword evidence="3" id="KW-0010">Activator</keyword>
<keyword evidence="3" id="KW-0804">Transcription</keyword>
<reference evidence="6 7" key="1">
    <citation type="submission" date="2020-08" db="EMBL/GenBank/DDBJ databases">
        <title>Plant Genome Project.</title>
        <authorList>
            <person name="Zhang R.-G."/>
        </authorList>
    </citation>
    <scope>NUCLEOTIDE SEQUENCE [LARGE SCALE GENOMIC DNA]</scope>
    <source>
        <tissue evidence="6">Rhizome</tissue>
    </source>
</reference>
<dbReference type="AlphaFoldDB" id="A0A8J5LBB2"/>